<dbReference type="CDD" id="cd07377">
    <property type="entry name" value="WHTH_GntR"/>
    <property type="match status" value="1"/>
</dbReference>
<dbReference type="Pfam" id="PF00392">
    <property type="entry name" value="GntR"/>
    <property type="match status" value="1"/>
</dbReference>
<dbReference type="InterPro" id="IPR000524">
    <property type="entry name" value="Tscrpt_reg_HTH_GntR"/>
</dbReference>
<gene>
    <name evidence="5" type="ORF">GCM10009786_06400</name>
</gene>
<keyword evidence="2" id="KW-0238">DNA-binding</keyword>
<name>A0ABN3B2Q0_9MICO</name>
<dbReference type="SMART" id="SM00345">
    <property type="entry name" value="HTH_GNTR"/>
    <property type="match status" value="1"/>
</dbReference>
<organism evidence="5 6">
    <name type="scientific">Leucobacter alluvii</name>
    <dbReference type="NCBI Taxonomy" id="340321"/>
    <lineage>
        <taxon>Bacteria</taxon>
        <taxon>Bacillati</taxon>
        <taxon>Actinomycetota</taxon>
        <taxon>Actinomycetes</taxon>
        <taxon>Micrococcales</taxon>
        <taxon>Microbacteriaceae</taxon>
        <taxon>Leucobacter</taxon>
    </lineage>
</organism>
<dbReference type="InterPro" id="IPR036388">
    <property type="entry name" value="WH-like_DNA-bd_sf"/>
</dbReference>
<dbReference type="InterPro" id="IPR036390">
    <property type="entry name" value="WH_DNA-bd_sf"/>
</dbReference>
<evidence type="ECO:0000256" key="3">
    <source>
        <dbReference type="ARBA" id="ARBA00023163"/>
    </source>
</evidence>
<dbReference type="SUPFAM" id="SSF46785">
    <property type="entry name" value="Winged helix' DNA-binding domain"/>
    <property type="match status" value="1"/>
</dbReference>
<evidence type="ECO:0000256" key="2">
    <source>
        <dbReference type="ARBA" id="ARBA00023125"/>
    </source>
</evidence>
<dbReference type="PANTHER" id="PTHR38445:SF9">
    <property type="entry name" value="HTH-TYPE TRANSCRIPTIONAL REPRESSOR YTRA"/>
    <property type="match status" value="1"/>
</dbReference>
<sequence>MSDPAFDLFAIDAGSPEPPYRQLHDGVLRAISNGRLAPGAKLPTVRGLAAHLGLAANTVASAYRALESTGVIEGRGRAGTFVSLGDDPVDAAARGVALDAVDRLRGLGITGDRAVRLLTDAARGDAVAE</sequence>
<keyword evidence="6" id="KW-1185">Reference proteome</keyword>
<evidence type="ECO:0000256" key="1">
    <source>
        <dbReference type="ARBA" id="ARBA00023015"/>
    </source>
</evidence>
<keyword evidence="3" id="KW-0804">Transcription</keyword>
<dbReference type="PANTHER" id="PTHR38445">
    <property type="entry name" value="HTH-TYPE TRANSCRIPTIONAL REPRESSOR YTRA"/>
    <property type="match status" value="1"/>
</dbReference>
<dbReference type="PROSITE" id="PS50949">
    <property type="entry name" value="HTH_GNTR"/>
    <property type="match status" value="1"/>
</dbReference>
<reference evidence="5 6" key="1">
    <citation type="journal article" date="2019" name="Int. J. Syst. Evol. Microbiol.">
        <title>The Global Catalogue of Microorganisms (GCM) 10K type strain sequencing project: providing services to taxonomists for standard genome sequencing and annotation.</title>
        <authorList>
            <consortium name="The Broad Institute Genomics Platform"/>
            <consortium name="The Broad Institute Genome Sequencing Center for Infectious Disease"/>
            <person name="Wu L."/>
            <person name="Ma J."/>
        </authorList>
    </citation>
    <scope>NUCLEOTIDE SEQUENCE [LARGE SCALE GENOMIC DNA]</scope>
    <source>
        <strain evidence="5 6">JCM 14919</strain>
    </source>
</reference>
<evidence type="ECO:0000313" key="6">
    <source>
        <dbReference type="Proteomes" id="UP001501084"/>
    </source>
</evidence>
<accession>A0ABN3B2Q0</accession>
<protein>
    <submittedName>
        <fullName evidence="5">GntR family transcriptional regulator</fullName>
    </submittedName>
</protein>
<evidence type="ECO:0000259" key="4">
    <source>
        <dbReference type="PROSITE" id="PS50949"/>
    </source>
</evidence>
<dbReference type="RefSeq" id="WP_090150013.1">
    <property type="nucleotide sequence ID" value="NZ_BAAAOP010000003.1"/>
</dbReference>
<dbReference type="EMBL" id="BAAAOP010000003">
    <property type="protein sequence ID" value="GAA2186285.1"/>
    <property type="molecule type" value="Genomic_DNA"/>
</dbReference>
<comment type="caution">
    <text evidence="5">The sequence shown here is derived from an EMBL/GenBank/DDBJ whole genome shotgun (WGS) entry which is preliminary data.</text>
</comment>
<proteinExistence type="predicted"/>
<evidence type="ECO:0000313" key="5">
    <source>
        <dbReference type="EMBL" id="GAA2186285.1"/>
    </source>
</evidence>
<keyword evidence="1" id="KW-0805">Transcription regulation</keyword>
<dbReference type="Proteomes" id="UP001501084">
    <property type="component" value="Unassembled WGS sequence"/>
</dbReference>
<dbReference type="Gene3D" id="1.10.10.10">
    <property type="entry name" value="Winged helix-like DNA-binding domain superfamily/Winged helix DNA-binding domain"/>
    <property type="match status" value="1"/>
</dbReference>
<feature type="domain" description="HTH gntR-type" evidence="4">
    <location>
        <begin position="17"/>
        <end position="85"/>
    </location>
</feature>